<accession>A0A7R9LSM8</accession>
<dbReference type="PANTHER" id="PTHR16166:SF141">
    <property type="entry name" value="INTERMEMBRANE LIPID TRANSFER PROTEIN VPS13D"/>
    <property type="match status" value="1"/>
</dbReference>
<dbReference type="GO" id="GO:0007005">
    <property type="term" value="P:mitochondrion organization"/>
    <property type="evidence" value="ECO:0007669"/>
    <property type="project" value="TreeGrafter"/>
</dbReference>
<evidence type="ECO:0000259" key="4">
    <source>
        <dbReference type="PROSITE" id="PS50011"/>
    </source>
</evidence>
<keyword evidence="2" id="KW-0813">Transport</keyword>
<evidence type="ECO:0000313" key="5">
    <source>
        <dbReference type="EMBL" id="CAD7647126.1"/>
    </source>
</evidence>
<dbReference type="Gene3D" id="1.10.510.10">
    <property type="entry name" value="Transferase(Phosphotransferase) domain 1"/>
    <property type="match status" value="1"/>
</dbReference>
<dbReference type="CDD" id="cd23453">
    <property type="entry name" value="beta-trefoil_Ricin_VPS13D"/>
    <property type="match status" value="1"/>
</dbReference>
<gene>
    <name evidence="5" type="ORF">ONB1V03_LOCUS6088</name>
</gene>
<evidence type="ECO:0000256" key="2">
    <source>
        <dbReference type="ARBA" id="ARBA00022448"/>
    </source>
</evidence>
<dbReference type="EMBL" id="CAJPVJ010002637">
    <property type="protein sequence ID" value="CAG2166573.1"/>
    <property type="molecule type" value="Genomic_DNA"/>
</dbReference>
<dbReference type="SMART" id="SM00220">
    <property type="entry name" value="S_TKc"/>
    <property type="match status" value="1"/>
</dbReference>
<dbReference type="InterPro" id="IPR000719">
    <property type="entry name" value="Prot_kinase_dom"/>
</dbReference>
<dbReference type="InterPro" id="IPR056748">
    <property type="entry name" value="VPS13-like_C"/>
</dbReference>
<evidence type="ECO:0000256" key="3">
    <source>
        <dbReference type="ARBA" id="ARBA00023055"/>
    </source>
</evidence>
<dbReference type="InterPro" id="IPR009543">
    <property type="entry name" value="VPS13_VAB"/>
</dbReference>
<dbReference type="PROSITE" id="PS50011">
    <property type="entry name" value="PROTEIN_KINASE_DOM"/>
    <property type="match status" value="1"/>
</dbReference>
<dbReference type="GO" id="GO:0005524">
    <property type="term" value="F:ATP binding"/>
    <property type="evidence" value="ECO:0007669"/>
    <property type="project" value="InterPro"/>
</dbReference>
<protein>
    <recommendedName>
        <fullName evidence="4">Protein kinase domain-containing protein</fullName>
    </recommendedName>
</protein>
<dbReference type="GO" id="GO:0045053">
    <property type="term" value="P:protein retention in Golgi apparatus"/>
    <property type="evidence" value="ECO:0007669"/>
    <property type="project" value="TreeGrafter"/>
</dbReference>
<dbReference type="InterPro" id="IPR035992">
    <property type="entry name" value="Ricin_B-like_lectins"/>
</dbReference>
<dbReference type="GO" id="GO:0006623">
    <property type="term" value="P:protein targeting to vacuole"/>
    <property type="evidence" value="ECO:0007669"/>
    <property type="project" value="TreeGrafter"/>
</dbReference>
<dbReference type="InterPro" id="IPR011009">
    <property type="entry name" value="Kinase-like_dom_sf"/>
</dbReference>
<dbReference type="EMBL" id="OC917462">
    <property type="protein sequence ID" value="CAD7647126.1"/>
    <property type="molecule type" value="Genomic_DNA"/>
</dbReference>
<dbReference type="OrthoDB" id="272810at2759"/>
<dbReference type="Pfam" id="PF00069">
    <property type="entry name" value="Pkinase"/>
    <property type="match status" value="1"/>
</dbReference>
<feature type="domain" description="Protein kinase" evidence="4">
    <location>
        <begin position="2671"/>
        <end position="2922"/>
    </location>
</feature>
<name>A0A7R9LSM8_9ACAR</name>
<dbReference type="Pfam" id="PF25036">
    <property type="entry name" value="VPS13_VAB"/>
    <property type="match status" value="1"/>
</dbReference>
<dbReference type="SUPFAM" id="SSF50370">
    <property type="entry name" value="Ricin B-like lectins"/>
    <property type="match status" value="1"/>
</dbReference>
<dbReference type="Pfam" id="PF12624">
    <property type="entry name" value="VPS13_N"/>
    <property type="match status" value="1"/>
</dbReference>
<proteinExistence type="inferred from homology"/>
<dbReference type="Pfam" id="PF25037">
    <property type="entry name" value="VPS13_C"/>
    <property type="match status" value="1"/>
</dbReference>
<dbReference type="Proteomes" id="UP000728032">
    <property type="component" value="Unassembled WGS sequence"/>
</dbReference>
<keyword evidence="3" id="KW-0445">Lipid transport</keyword>
<dbReference type="InterPro" id="IPR026854">
    <property type="entry name" value="VPS13_N"/>
</dbReference>
<keyword evidence="6" id="KW-1185">Reference proteome</keyword>
<dbReference type="InterPro" id="IPR056747">
    <property type="entry name" value="VPS13-like_M"/>
</dbReference>
<dbReference type="InterPro" id="IPR026847">
    <property type="entry name" value="VPS13"/>
</dbReference>
<evidence type="ECO:0000313" key="6">
    <source>
        <dbReference type="Proteomes" id="UP000728032"/>
    </source>
</evidence>
<dbReference type="GO" id="GO:0004672">
    <property type="term" value="F:protein kinase activity"/>
    <property type="evidence" value="ECO:0007669"/>
    <property type="project" value="InterPro"/>
</dbReference>
<reference evidence="5" key="1">
    <citation type="submission" date="2020-11" db="EMBL/GenBank/DDBJ databases">
        <authorList>
            <person name="Tran Van P."/>
        </authorList>
    </citation>
    <scope>NUCLEOTIDE SEQUENCE</scope>
</reference>
<comment type="similarity">
    <text evidence="1">Belongs to the VPS13 family.</text>
</comment>
<dbReference type="PANTHER" id="PTHR16166">
    <property type="entry name" value="VACUOLAR PROTEIN SORTING-ASSOCIATED PROTEIN VPS13"/>
    <property type="match status" value="1"/>
</dbReference>
<sequence>MLSSLVAWVLNSYIGEYFGNVNTDQLSIALHNGEVELDGLPLRKDALKHLGLPLEIINGFIGKISLKIPVYRLKSEPWVISIDELFLIGRPITDFSYNEDEEAKSEQDLKNSQLDSIESRWKAIHESTEKESQSYYASSYLSWRNYGSNFVSNIIENVQLRIRSVHIRYEDSSTIAGIPFAAGIIIKNLSAHSTDENWVPKYVTRDNSEYMRKLLELEGFSAYWDTNTQLFSHLDLPEMVIKMRQHLDSGCDVSGTLVDHEYILAPVSGKAYLKRNCSEKPLTSRSVPRTVIDLQLDQVPVLLTAIQYKHIMEWSIAFNRANTLWKYRKWRPVVPIIGNSKLWWKFAVDANMRSYRERRRRRDWIFIIQRSRDIVKYCQVYATHLLHPEALTRDMRLVKENIEYELSFEEICCLREIVFSKCDISEQTCEIQVSNGNYLSLNYWFPNWYDIPDDKTDTSVESQMTQQMNGLSVANVESHNSVTNFSTIDDIFVTRDAVFGQLNFSITNASFALMTFSDNPSSPAFASEKLMNNLMEFEFSNVKIGVEICNSNLCDYESNTCTDIVFRTQKSVPNTEESNIQMNLLFECHYLNLVLLRTKSAIIAENDASKLATASLSGCHITIKIASNEIGIDGQLDGLQVIDLVTDQTNNKHKRVVSIGREISLNDSFREPKAFKMVLNDNSDEKALFFSIRRLFGENILKINVEMASLCYVHSSRLVYELALCLQNIKKYMTVFSERVKAAATEVALGIVTKTKSVSSLRSKTSSAFIEDFRLNVYLQTPVIILPTCPSSYEVMVGHLGHISLKNHICSDVRHLKTPSQRNHVIFAEIRDLSLYSLDCSKNIKKGNHLMSLSVEELYSCKPFGISILQETIIEISVENKEVAPKVDKLSAESGLNAVTSVAELNATKFSISVENKEVAPKVDKLSAESGLNAVTSVAELNATKFSVNASKYHSIHKELVLTFEIPNINFRLSYNDALMFWHIINSISYNPHNSVSDHDKCNNHSSDGCASPSSTRHLESLGFAYEDCVKALEVCGGDIRESAIWLAKYKSEKVTENVAHNSVGRKISNNQSFYSRFSIIEVRIQNGSLCLIDDCNETDVPLLELNTSDFRLMQHNSEPILEGFSEMSFSCDYFNRALSGWEPFIEKCKFQLIWNVIERPFHTKTLDSHKKKISFHFDVNQCFSINITNNFAELIKNVSQSWIQDIQNFVNMSPTKRAFRHRTPFIPYAIKNETGCRLRFHLIQDSDQSNTFYDQKSSPFSSRPNSTEPQMNWISVEPNETIPFSFDLTSRILTKTRHSDSHVEKAHKIVVVVDGWKANTTESLYINSNSMIPVPLRLVRHKIQVRPCDVGVSACDTPLNWEHVRRCSETSSELQICTPITVTRNQHSSYSTASSYRYCVLVERNRFPLDISPQGLGLQSYKAQPAHTITLVPPLQLANLLPYELRFHISGTAVIGTIKSGEDVSIHYVNPLEPFTIEVSIENYPNCRPLTINPGATRDYVTHLDLYDSYKRLLVLHALVSLVNGSTSALVVNIYSPFWIINKTGLPIIVRQEGASESSGQLPEHEIARSISPLLFSFSEPDSSYMFSIRVGKSKGLNTRWSTPFFLEKGICFRSLRVGQSDPQKPDIVYEFGIDIRNGRDRYRDTKIVTITPRYQIENLSSYRLEFAQKCMTSTPLKADDRPVSILPKSNVAFHWPRTDRDRLLCVRIASLPNCFWSGGFAVEPSTSFHLNIRDDNRKSHFIRVEILIQNATFFIVLTDANNLPPPLRIENLSHVSIEFFQTNTTHSYMKTLMRPNTHLSYAWDESTLKPHITVRAPGGSVSTYDMMSLAPGDQLTYENFIYIAFSATFGDEESDDEKVSVGSHFTRGSIKRQLVLDVIEGSNLIVLAPKERGKRSQLWRIDSYKRLIHEGSSPPVDPNDPKKASFHKTNKNSLVLDIANTCPVPGEFTPLMLRNIDPKRALTQTWTFTPDGRLCCEYPNMCVHPRNGITGLRVGEKAVLGLMRSESNMTPIDQSIIAKRMRKGSGVLSVSVLAEGPTRVLRINDVKNRDRISTTSSSLIKTDDKDCEHKGLLKNIELSFLFTVEEIGLSIINHLNEELIYIYFQNSIFDFNFNSDECDFNSSIQNFQIDNQLKGAEKSVILQVNPAINSVQLPAISVTAQKQFTSNVEANVFKNFQISIKDMIFNLEEILLLKILEFIKFDVMVNELDQIQNQENTAANRAVSSILAKSSRYYFTIFLIQLSQVKLSVFTSSHLPKLYNKLKKKLNIKLIRFEDATVHLAPFKKVYTLMTKNFLLDSIYQHYRAELKSQAAKILGSVDFLGNPLGFMNDVTDGLNEFVEGNFGGLIWNVAHGISDSTAKVTSILSDSLGVVTMDQRHQEMRKRIKQESNSHLSTGFKGLGVGLLGGFTSIITQTYEGAVKEGVSGIFVGLGKGLVGTITKPAVGMLDFATGAASAVRESTRKISSNHSTVMGRRRPPRVNSINGLILKYERFQAEGQEFFYSCGLINDREESETFVAKQELIPKSHSVLITNQRIIFIQTMKFGESVEYKIESTLDFDRLDKCVVWSNKSGFISNSTDFYVVAIKSNCKSNDISHTINMSPKYLCDKEETANSICNQINYVKHSHEERKEMSESSITIPVSTIYKPTYAHDFYKLPDEPIKYWAQQGIHIGRCLGEGAFAAVYEGSYGAEAILPERYHPYVPGEQNKDQIDENTRQEMDVTNRTDILHPNIIEYHFVAEYPPKSEKVCDHVFIFMEKAMFPLQDLLNCLIKLRAQVPINTGITWIRGIYSAVQHLHSVNIAHNDLHSYNIFVSGSIDQQNWNDFRFTNIQLKIGDFGKCADISGQSGQSQSQKRLDIEKTAFMLISMCDRIAFPEDIRKKNVNLLNQVYQNKLTIDQFLGSQTLSAPEGLDNWTILCTQ</sequence>
<dbReference type="SUPFAM" id="SSF56112">
    <property type="entry name" value="Protein kinase-like (PK-like)"/>
    <property type="match status" value="1"/>
</dbReference>
<dbReference type="Pfam" id="PF25033">
    <property type="entry name" value="VPS13_M"/>
    <property type="match status" value="1"/>
</dbReference>
<evidence type="ECO:0000256" key="1">
    <source>
        <dbReference type="ARBA" id="ARBA00006545"/>
    </source>
</evidence>
<dbReference type="GO" id="GO:0006869">
    <property type="term" value="P:lipid transport"/>
    <property type="evidence" value="ECO:0007669"/>
    <property type="project" value="UniProtKB-KW"/>
</dbReference>
<organism evidence="5">
    <name type="scientific">Oppiella nova</name>
    <dbReference type="NCBI Taxonomy" id="334625"/>
    <lineage>
        <taxon>Eukaryota</taxon>
        <taxon>Metazoa</taxon>
        <taxon>Ecdysozoa</taxon>
        <taxon>Arthropoda</taxon>
        <taxon>Chelicerata</taxon>
        <taxon>Arachnida</taxon>
        <taxon>Acari</taxon>
        <taxon>Acariformes</taxon>
        <taxon>Sarcoptiformes</taxon>
        <taxon>Oribatida</taxon>
        <taxon>Brachypylina</taxon>
        <taxon>Oppioidea</taxon>
        <taxon>Oppiidae</taxon>
        <taxon>Oppiella</taxon>
    </lineage>
</organism>